<dbReference type="RefSeq" id="WP_175430932.1">
    <property type="nucleotide sequence ID" value="NZ_CP021978.1"/>
</dbReference>
<feature type="transmembrane region" description="Helical" evidence="1">
    <location>
        <begin position="73"/>
        <end position="89"/>
    </location>
</feature>
<keyword evidence="1" id="KW-0812">Transmembrane</keyword>
<dbReference type="AlphaFoldDB" id="A0A6G5R811"/>
<dbReference type="EMBL" id="CP021978">
    <property type="protein sequence ID" value="QCD54228.1"/>
    <property type="molecule type" value="Genomic_DNA"/>
</dbReference>
<dbReference type="Pfam" id="PF05437">
    <property type="entry name" value="AzlD"/>
    <property type="match status" value="1"/>
</dbReference>
<dbReference type="KEGG" id="shaw:CEB94_04665"/>
<accession>A0A6G5R811</accession>
<organism evidence="2 3">
    <name type="scientific">Streptomyces hawaiiensis</name>
    <dbReference type="NCBI Taxonomy" id="67305"/>
    <lineage>
        <taxon>Bacteria</taxon>
        <taxon>Bacillati</taxon>
        <taxon>Actinomycetota</taxon>
        <taxon>Actinomycetes</taxon>
        <taxon>Kitasatosporales</taxon>
        <taxon>Streptomycetaceae</taxon>
        <taxon>Streptomyces</taxon>
    </lineage>
</organism>
<sequence>MSEPSVTYLVGVVLVSAAVTWTLRAAPFALLAPLRRSRLLPYLNASMPVGVMTILVIYSLLSSASTSQGARPWAALAIATAVTAAVHLWRRNFVLSILIGTGLHVALASTVLAA</sequence>
<proteinExistence type="predicted"/>
<feature type="transmembrane region" description="Helical" evidence="1">
    <location>
        <begin position="6"/>
        <end position="32"/>
    </location>
</feature>
<name>A0A6G5R811_9ACTN</name>
<dbReference type="Proteomes" id="UP000495940">
    <property type="component" value="Chromosome"/>
</dbReference>
<keyword evidence="1" id="KW-0472">Membrane</keyword>
<gene>
    <name evidence="2" type="ORF">CEB94_04665</name>
</gene>
<evidence type="ECO:0000313" key="2">
    <source>
        <dbReference type="EMBL" id="QCD54228.1"/>
    </source>
</evidence>
<evidence type="ECO:0000313" key="3">
    <source>
        <dbReference type="Proteomes" id="UP000495940"/>
    </source>
</evidence>
<keyword evidence="3" id="KW-1185">Reference proteome</keyword>
<feature type="transmembrane region" description="Helical" evidence="1">
    <location>
        <begin position="39"/>
        <end position="61"/>
    </location>
</feature>
<reference evidence="2 3" key="1">
    <citation type="submission" date="2017-06" db="EMBL/GenBank/DDBJ databases">
        <title>Complete Genome Sequence of Streptomyces hawaiiensis NRRL 15010 and insights into acyldepsipeptides biosynthesis.</title>
        <authorList>
            <person name="Mariita R.M."/>
            <person name="Sello J.K."/>
        </authorList>
    </citation>
    <scope>NUCLEOTIDE SEQUENCE [LARGE SCALE GENOMIC DNA]</scope>
    <source>
        <strain evidence="2 3">ATCC 12236</strain>
    </source>
</reference>
<evidence type="ECO:0000256" key="1">
    <source>
        <dbReference type="SAM" id="Phobius"/>
    </source>
</evidence>
<protein>
    <submittedName>
        <fullName evidence="2">Branched-chain amino acid ABC transporter</fullName>
    </submittedName>
</protein>
<dbReference type="InterPro" id="IPR008407">
    <property type="entry name" value="Brnchd-chn_aa_trnsp_AzlD"/>
</dbReference>
<keyword evidence="1" id="KW-1133">Transmembrane helix</keyword>
<feature type="transmembrane region" description="Helical" evidence="1">
    <location>
        <begin position="94"/>
        <end position="113"/>
    </location>
</feature>